<evidence type="ECO:0000256" key="11">
    <source>
        <dbReference type="ARBA" id="ARBA00023035"/>
    </source>
</evidence>
<evidence type="ECO:0000256" key="5">
    <source>
        <dbReference type="ARBA" id="ARBA00022729"/>
    </source>
</evidence>
<keyword evidence="8" id="KW-0611">Plant defense</keyword>
<dbReference type="GO" id="GO:0050832">
    <property type="term" value="P:defense response to fungus"/>
    <property type="evidence" value="ECO:0007669"/>
    <property type="project" value="UniProtKB-KW"/>
</dbReference>
<proteinExistence type="inferred from homology"/>
<feature type="domain" description="Gnk2-homologous" evidence="15">
    <location>
        <begin position="174"/>
        <end position="270"/>
    </location>
</feature>
<evidence type="ECO:0000256" key="6">
    <source>
        <dbReference type="ARBA" id="ARBA00022734"/>
    </source>
</evidence>
<keyword evidence="10" id="KW-0044">Antibiotic</keyword>
<evidence type="ECO:0000256" key="10">
    <source>
        <dbReference type="ARBA" id="ARBA00023022"/>
    </source>
</evidence>
<evidence type="ECO:0000256" key="13">
    <source>
        <dbReference type="ARBA" id="ARBA00024184"/>
    </source>
</evidence>
<keyword evidence="17" id="KW-1185">Reference proteome</keyword>
<dbReference type="Pfam" id="PF01657">
    <property type="entry name" value="Stress-antifung"/>
    <property type="match status" value="1"/>
</dbReference>
<sequence>MNTLTIDIEVIWSWKVKARMGTMLSRFKGLSTFRCQSSHRFKKICAFEEDDKDLIVLEGNELSQFHTIGRRKLNTRGNKSLVGTSERSHTTAIFIIQWFVKKHKRALFESLEKIKSVGTLAKGRYNNKDVAIAVRKQISMGYRLIGVRAHTGSKKIVPLRRMISVSVFYISGLDCIGSYLCVPFDAPKALYWNKPPPILMWHRSYQASRRKITNGNGTVYAIAQCNLSLRKSVCKDCLNYRYSSLHGCLPGSTGRAIDNGCFMIYSSMLFLRKTKLI</sequence>
<dbReference type="STRING" id="35608.A0A2U1LD07"/>
<keyword evidence="9" id="KW-0965">Cell junction</keyword>
<dbReference type="GO" id="GO:0031640">
    <property type="term" value="P:killing of cells of another organism"/>
    <property type="evidence" value="ECO:0007669"/>
    <property type="project" value="UniProtKB-KW"/>
</dbReference>
<organism evidence="16 17">
    <name type="scientific">Artemisia annua</name>
    <name type="common">Sweet wormwood</name>
    <dbReference type="NCBI Taxonomy" id="35608"/>
    <lineage>
        <taxon>Eukaryota</taxon>
        <taxon>Viridiplantae</taxon>
        <taxon>Streptophyta</taxon>
        <taxon>Embryophyta</taxon>
        <taxon>Tracheophyta</taxon>
        <taxon>Spermatophyta</taxon>
        <taxon>Magnoliopsida</taxon>
        <taxon>eudicotyledons</taxon>
        <taxon>Gunneridae</taxon>
        <taxon>Pentapetalae</taxon>
        <taxon>asterids</taxon>
        <taxon>campanulids</taxon>
        <taxon>Asterales</taxon>
        <taxon>Asteraceae</taxon>
        <taxon>Asteroideae</taxon>
        <taxon>Anthemideae</taxon>
        <taxon>Artemisiinae</taxon>
        <taxon>Artemisia</taxon>
    </lineage>
</organism>
<dbReference type="GO" id="GO:0009506">
    <property type="term" value="C:plasmodesma"/>
    <property type="evidence" value="ECO:0007669"/>
    <property type="project" value="UniProtKB-SubCell"/>
</dbReference>
<evidence type="ECO:0000256" key="2">
    <source>
        <dbReference type="ARBA" id="ARBA00022529"/>
    </source>
</evidence>
<dbReference type="Proteomes" id="UP000245207">
    <property type="component" value="Unassembled WGS sequence"/>
</dbReference>
<dbReference type="InterPro" id="IPR002902">
    <property type="entry name" value="GNK2"/>
</dbReference>
<keyword evidence="12" id="KW-1015">Disulfide bond</keyword>
<protein>
    <submittedName>
        <fullName evidence="16">Gnk2-like domain-containing protein</fullName>
    </submittedName>
</protein>
<dbReference type="GO" id="GO:0005537">
    <property type="term" value="F:D-mannose binding"/>
    <property type="evidence" value="ECO:0007669"/>
    <property type="project" value="UniProtKB-KW"/>
</dbReference>
<keyword evidence="4" id="KW-0945">Host-virus interaction</keyword>
<keyword evidence="7" id="KW-0677">Repeat</keyword>
<keyword evidence="5" id="KW-0732">Signal</keyword>
<name>A0A2U1LD07_ARTAN</name>
<dbReference type="PROSITE" id="PS51473">
    <property type="entry name" value="GNK2"/>
    <property type="match status" value="1"/>
</dbReference>
<evidence type="ECO:0000256" key="1">
    <source>
        <dbReference type="ARBA" id="ARBA00004251"/>
    </source>
</evidence>
<dbReference type="CDD" id="cd23509">
    <property type="entry name" value="Gnk2-like"/>
    <property type="match status" value="1"/>
</dbReference>
<reference evidence="16 17" key="1">
    <citation type="journal article" date="2018" name="Mol. Plant">
        <title>The genome of Artemisia annua provides insight into the evolution of Asteraceae family and artemisinin biosynthesis.</title>
        <authorList>
            <person name="Shen Q."/>
            <person name="Zhang L."/>
            <person name="Liao Z."/>
            <person name="Wang S."/>
            <person name="Yan T."/>
            <person name="Shi P."/>
            <person name="Liu M."/>
            <person name="Fu X."/>
            <person name="Pan Q."/>
            <person name="Wang Y."/>
            <person name="Lv Z."/>
            <person name="Lu X."/>
            <person name="Zhang F."/>
            <person name="Jiang W."/>
            <person name="Ma Y."/>
            <person name="Chen M."/>
            <person name="Hao X."/>
            <person name="Li L."/>
            <person name="Tang Y."/>
            <person name="Lv G."/>
            <person name="Zhou Y."/>
            <person name="Sun X."/>
            <person name="Brodelius P.E."/>
            <person name="Rose J.K.C."/>
            <person name="Tang K."/>
        </authorList>
    </citation>
    <scope>NUCLEOTIDE SEQUENCE [LARGE SCALE GENOMIC DNA]</scope>
    <source>
        <strain evidence="17">cv. Huhao1</strain>
        <tissue evidence="16">Leaf</tissue>
    </source>
</reference>
<evidence type="ECO:0000256" key="8">
    <source>
        <dbReference type="ARBA" id="ARBA00022821"/>
    </source>
</evidence>
<dbReference type="Gene3D" id="3.30.430.20">
    <property type="entry name" value="Gnk2 domain, C-X8-C-X2-C motif"/>
    <property type="match status" value="1"/>
</dbReference>
<evidence type="ECO:0000256" key="7">
    <source>
        <dbReference type="ARBA" id="ARBA00022737"/>
    </source>
</evidence>
<dbReference type="PANTHER" id="PTHR32080:SF54">
    <property type="entry name" value="GNK2-HOMOLOGOUS DOMAIN-CONTAINING PROTEIN"/>
    <property type="match status" value="1"/>
</dbReference>
<keyword evidence="3" id="KW-0295">Fungicide</keyword>
<evidence type="ECO:0000256" key="4">
    <source>
        <dbReference type="ARBA" id="ARBA00022581"/>
    </source>
</evidence>
<accession>A0A2U1LD07</accession>
<dbReference type="AlphaFoldDB" id="A0A2U1LD07"/>
<dbReference type="InterPro" id="IPR051378">
    <property type="entry name" value="Cell2Cell_Antifungal"/>
</dbReference>
<dbReference type="PANTHER" id="PTHR32080">
    <property type="entry name" value="ANTIFUNGAL PROTEIN GINKBILOBIN-2-LIKE"/>
    <property type="match status" value="1"/>
</dbReference>
<evidence type="ECO:0000256" key="3">
    <source>
        <dbReference type="ARBA" id="ARBA00022577"/>
    </source>
</evidence>
<evidence type="ECO:0000256" key="12">
    <source>
        <dbReference type="ARBA" id="ARBA00023157"/>
    </source>
</evidence>
<dbReference type="EMBL" id="PKPP01010075">
    <property type="protein sequence ID" value="PWA46856.1"/>
    <property type="molecule type" value="Genomic_DNA"/>
</dbReference>
<evidence type="ECO:0000313" key="16">
    <source>
        <dbReference type="EMBL" id="PWA46856.1"/>
    </source>
</evidence>
<comment type="caution">
    <text evidence="16">The sequence shown here is derived from an EMBL/GenBank/DDBJ whole genome shotgun (WGS) entry which is preliminary data.</text>
</comment>
<evidence type="ECO:0000256" key="9">
    <source>
        <dbReference type="ARBA" id="ARBA00022949"/>
    </source>
</evidence>
<keyword evidence="11" id="KW-0465">Mannose-binding</keyword>
<evidence type="ECO:0000256" key="14">
    <source>
        <dbReference type="ARBA" id="ARBA00038393"/>
    </source>
</evidence>
<dbReference type="InterPro" id="IPR038408">
    <property type="entry name" value="GNK2_sf"/>
</dbReference>
<dbReference type="GO" id="GO:0042742">
    <property type="term" value="P:defense response to bacterium"/>
    <property type="evidence" value="ECO:0007669"/>
    <property type="project" value="UniProtKB-KW"/>
</dbReference>
<keyword evidence="2" id="KW-0929">Antimicrobial</keyword>
<evidence type="ECO:0000259" key="15">
    <source>
        <dbReference type="PROSITE" id="PS51473"/>
    </source>
</evidence>
<comment type="similarity">
    <text evidence="14">Belongs to the cysteine-rich repeat secretory protein family. Plasmodesmata-located proteins (PDLD) subfamily.</text>
</comment>
<evidence type="ECO:0000313" key="17">
    <source>
        <dbReference type="Proteomes" id="UP000245207"/>
    </source>
</evidence>
<comment type="subcellular location">
    <subcellularLocation>
        <location evidence="13">Cell junction</location>
        <location evidence="13">Plasmodesma</location>
    </subcellularLocation>
    <subcellularLocation>
        <location evidence="1">Cell membrane</location>
        <topology evidence="1">Single-pass type I membrane protein</topology>
    </subcellularLocation>
</comment>
<keyword evidence="6" id="KW-0430">Lectin</keyword>
<dbReference type="GO" id="GO:0005886">
    <property type="term" value="C:plasma membrane"/>
    <property type="evidence" value="ECO:0007669"/>
    <property type="project" value="UniProtKB-SubCell"/>
</dbReference>
<gene>
    <name evidence="16" type="ORF">CTI12_AA408880</name>
</gene>